<dbReference type="Pfam" id="PF18962">
    <property type="entry name" value="Por_Secre_tail"/>
    <property type="match status" value="1"/>
</dbReference>
<dbReference type="Pfam" id="PF00041">
    <property type="entry name" value="fn3"/>
    <property type="match status" value="1"/>
</dbReference>
<dbReference type="EMBL" id="BKCG01000011">
    <property type="protein sequence ID" value="GER60882.1"/>
    <property type="molecule type" value="Genomic_DNA"/>
</dbReference>
<keyword evidence="2" id="KW-0677">Repeat</keyword>
<dbReference type="RefSeq" id="WP_151675308.1">
    <property type="nucleotide sequence ID" value="NZ_BKCG01000011.1"/>
</dbReference>
<dbReference type="PROSITE" id="PS51257">
    <property type="entry name" value="PROKAR_LIPOPROTEIN"/>
    <property type="match status" value="1"/>
</dbReference>
<dbReference type="InterPro" id="IPR036116">
    <property type="entry name" value="FN3_sf"/>
</dbReference>
<comment type="caution">
    <text evidence="5">The sequence shown here is derived from an EMBL/GenBank/DDBJ whole genome shotgun (WGS) entry which is preliminary data.</text>
</comment>
<name>A0A5J4J1W2_9FLAO</name>
<dbReference type="OrthoDB" id="1391570at2"/>
<protein>
    <recommendedName>
        <fullName evidence="4">Fibronectin type-III domain-containing protein</fullName>
    </recommendedName>
</protein>
<dbReference type="AlphaFoldDB" id="A0A5J4J1W2"/>
<dbReference type="InterPro" id="IPR013783">
    <property type="entry name" value="Ig-like_fold"/>
</dbReference>
<evidence type="ECO:0000256" key="3">
    <source>
        <dbReference type="SAM" id="SignalP"/>
    </source>
</evidence>
<reference evidence="5 6" key="1">
    <citation type="submission" date="2019-08" db="EMBL/GenBank/DDBJ databases">
        <title>Draft genome sequence of Ulvibacter marinus type strain NBRC 109484.</title>
        <authorList>
            <person name="Kawano K."/>
            <person name="Ushijima N."/>
            <person name="Kihara M."/>
            <person name="Itoh H."/>
        </authorList>
    </citation>
    <scope>NUCLEOTIDE SEQUENCE [LARGE SCALE GENOMIC DNA]</scope>
    <source>
        <strain evidence="5 6">NBRC 109484</strain>
    </source>
</reference>
<dbReference type="Proteomes" id="UP000326509">
    <property type="component" value="Unassembled WGS sequence"/>
</dbReference>
<dbReference type="InterPro" id="IPR050991">
    <property type="entry name" value="ECM_Regulatory_Proteins"/>
</dbReference>
<feature type="chain" id="PRO_5023930338" description="Fibronectin type-III domain-containing protein" evidence="3">
    <location>
        <begin position="23"/>
        <end position="905"/>
    </location>
</feature>
<dbReference type="PANTHER" id="PTHR46708">
    <property type="entry name" value="TENASCIN"/>
    <property type="match status" value="1"/>
</dbReference>
<evidence type="ECO:0000256" key="1">
    <source>
        <dbReference type="ARBA" id="ARBA00022729"/>
    </source>
</evidence>
<gene>
    <name evidence="5" type="ORF">ULMA_29900</name>
</gene>
<sequence>MKKITTLLTIAAFACFTWQGFSQETCANAVTLTPGTAQAGDSTGQAGDFPNAGGAPENPCNGFYNDDEYWFEYTAVADGEKLQLDMTDISNTWAGLFVLDNCPDSTPACVGSATNTGSTADLSFETGALTAGTSYKIVIANWGTPNNTAFTLNATVIAPPACPDILNITSANNPDGSVNLDWDDAAGAAGYNYEVQPQGTAQGTAGALVMDTSATSDAVVATGVLTDGSDYTLYVQSDCGAGALGNFQSLDFTFTIPPANDTCDGAIDLDDLTSPVSGTTVGAGNNYVVDCLTNVNAPDVLYSITVPNGYLFDFVQTVNNYDSKVRIAYGGSCPGDTAIVCFDDPDTGAQQWTNDTGAEQEVYIVISAFSTGSGTFTFDYLLTPPAPTPGGDDCASAVAVTEGTYFQTQINDATAGTNNGDSAWFAYTASEDGTVNVNSCLGGADTRLFILDDCAGVAIADNDDSCAFAPDGTGSTFASEVAELDVTSGTTYYIQWDDRWSVDPFDWSITFTPAPTCPEVTNVVVTPSLNDAAISWDEVTEATIGYVVSVFTTGADPMVDTPVYTENVATGTLMTTATGLMDTTTYDAYVYADCDAQGISLASPVSFSTPPPPPVCGGKFYDTGGPDGDFMNSEDYQVIISPDVVGDVVTASFVFVDNAGGGFDMLTVDIGDGNFVLVPDVDLGDPAVDFTSIAADGSLVFNFVSSAVVPNAGWDADITCAAPVATCDAPVNLAVSNVTTDSADFTWDVVADATNGYTLTVFNAGDDPATATAVATETSATNSVTVTGLTQNTDYDAYVVSNCDTLDSELSTPAVTFTTEMLVGFDDNNLLNVAIFPNPTNGTVTLTAVEAVQSVSVYSVLGQEVLSSTPNSTSFEINLSNVANGTYFVKATSNGATSVIKVIKK</sequence>
<evidence type="ECO:0000259" key="4">
    <source>
        <dbReference type="PROSITE" id="PS50853"/>
    </source>
</evidence>
<keyword evidence="1 3" id="KW-0732">Signal</keyword>
<proteinExistence type="predicted"/>
<evidence type="ECO:0000313" key="5">
    <source>
        <dbReference type="EMBL" id="GER60882.1"/>
    </source>
</evidence>
<feature type="signal peptide" evidence="3">
    <location>
        <begin position="1"/>
        <end position="22"/>
    </location>
</feature>
<dbReference type="PROSITE" id="PS50853">
    <property type="entry name" value="FN3"/>
    <property type="match status" value="1"/>
</dbReference>
<accession>A0A5J4J1W2</accession>
<dbReference type="NCBIfam" id="TIGR04183">
    <property type="entry name" value="Por_Secre_tail"/>
    <property type="match status" value="1"/>
</dbReference>
<dbReference type="InterPro" id="IPR026444">
    <property type="entry name" value="Secre_tail"/>
</dbReference>
<dbReference type="SUPFAM" id="SSF49265">
    <property type="entry name" value="Fibronectin type III"/>
    <property type="match status" value="1"/>
</dbReference>
<dbReference type="CDD" id="cd00063">
    <property type="entry name" value="FN3"/>
    <property type="match status" value="1"/>
</dbReference>
<feature type="domain" description="Fibronectin type-III" evidence="4">
    <location>
        <begin position="729"/>
        <end position="822"/>
    </location>
</feature>
<evidence type="ECO:0000256" key="2">
    <source>
        <dbReference type="ARBA" id="ARBA00022737"/>
    </source>
</evidence>
<evidence type="ECO:0000313" key="6">
    <source>
        <dbReference type="Proteomes" id="UP000326509"/>
    </source>
</evidence>
<dbReference type="InterPro" id="IPR003961">
    <property type="entry name" value="FN3_dom"/>
</dbReference>
<organism evidence="5 6">
    <name type="scientific">Patiriisocius marinus</name>
    <dbReference type="NCBI Taxonomy" id="1397112"/>
    <lineage>
        <taxon>Bacteria</taxon>
        <taxon>Pseudomonadati</taxon>
        <taxon>Bacteroidota</taxon>
        <taxon>Flavobacteriia</taxon>
        <taxon>Flavobacteriales</taxon>
        <taxon>Flavobacteriaceae</taxon>
        <taxon>Patiriisocius</taxon>
    </lineage>
</organism>
<dbReference type="PANTHER" id="PTHR46708:SF2">
    <property type="entry name" value="FIBRONECTIN TYPE-III DOMAIN-CONTAINING PROTEIN"/>
    <property type="match status" value="1"/>
</dbReference>
<dbReference type="SMART" id="SM00060">
    <property type="entry name" value="FN3"/>
    <property type="match status" value="3"/>
</dbReference>
<dbReference type="Gene3D" id="2.60.40.10">
    <property type="entry name" value="Immunoglobulins"/>
    <property type="match status" value="2"/>
</dbReference>
<keyword evidence="6" id="KW-1185">Reference proteome</keyword>